<evidence type="ECO:0000313" key="2">
    <source>
        <dbReference type="Proteomes" id="UP000035444"/>
    </source>
</evidence>
<reference evidence="1 2" key="1">
    <citation type="submission" date="2015-03" db="EMBL/GenBank/DDBJ databases">
        <title>Genome Sequence of Kiloniella spongiae MEBiC09566, isolated from a marine sponge.</title>
        <authorList>
            <person name="Shao Z."/>
            <person name="Wang L."/>
            <person name="Li X."/>
        </authorList>
    </citation>
    <scope>NUCLEOTIDE SEQUENCE [LARGE SCALE GENOMIC DNA]</scope>
    <source>
        <strain evidence="1 2">MEBiC09566</strain>
    </source>
</reference>
<dbReference type="Proteomes" id="UP000035444">
    <property type="component" value="Unassembled WGS sequence"/>
</dbReference>
<protein>
    <recommendedName>
        <fullName evidence="3">Solute-binding protein family 3/N-terminal domain-containing protein</fullName>
    </recommendedName>
</protein>
<sequence>MGMIRKKRNLFYWHCRYGYEFDNADYLKKICCADARWVERFITNSRGDLGIVYFSDFYSVYKDTNVLDKFTIINPPVLEKPMYIGFSKKAEKDNISVFFANKMEEYKVTEEYEALYEKYFGVE</sequence>
<proteinExistence type="predicted"/>
<accession>A0A0H2MKN9</accession>
<dbReference type="EMBL" id="LAQL01000004">
    <property type="protein sequence ID" value="KLN61322.1"/>
    <property type="molecule type" value="Genomic_DNA"/>
</dbReference>
<evidence type="ECO:0000313" key="1">
    <source>
        <dbReference type="EMBL" id="KLN61322.1"/>
    </source>
</evidence>
<comment type="caution">
    <text evidence="1">The sequence shown here is derived from an EMBL/GenBank/DDBJ whole genome shotgun (WGS) entry which is preliminary data.</text>
</comment>
<evidence type="ECO:0008006" key="3">
    <source>
        <dbReference type="Google" id="ProtNLM"/>
    </source>
</evidence>
<dbReference type="AlphaFoldDB" id="A0A0H2MKN9"/>
<dbReference type="STRING" id="1489064.WH96_06630"/>
<gene>
    <name evidence="1" type="ORF">WH96_06630</name>
</gene>
<name>A0A0H2MKN9_9PROT</name>
<organism evidence="1 2">
    <name type="scientific">Kiloniella spongiae</name>
    <dbReference type="NCBI Taxonomy" id="1489064"/>
    <lineage>
        <taxon>Bacteria</taxon>
        <taxon>Pseudomonadati</taxon>
        <taxon>Pseudomonadota</taxon>
        <taxon>Alphaproteobacteria</taxon>
        <taxon>Rhodospirillales</taxon>
        <taxon>Kiloniellaceae</taxon>
        <taxon>Kiloniella</taxon>
    </lineage>
</organism>
<keyword evidence="2" id="KW-1185">Reference proteome</keyword>